<dbReference type="OMA" id="QIPTWFW"/>
<evidence type="ECO:0000256" key="1">
    <source>
        <dbReference type="ARBA" id="ARBA00004236"/>
    </source>
</evidence>
<evidence type="ECO:0000256" key="9">
    <source>
        <dbReference type="ARBA" id="ARBA00022989"/>
    </source>
</evidence>
<reference evidence="13 15" key="1">
    <citation type="journal article" date="2017" name="Nature">
        <title>The sunflower genome provides insights into oil metabolism, flowering and Asterid evolution.</title>
        <authorList>
            <person name="Badouin H."/>
            <person name="Gouzy J."/>
            <person name="Grassa C.J."/>
            <person name="Murat F."/>
            <person name="Staton S.E."/>
            <person name="Cottret L."/>
            <person name="Lelandais-Briere C."/>
            <person name="Owens G.L."/>
            <person name="Carrere S."/>
            <person name="Mayjonade B."/>
            <person name="Legrand L."/>
            <person name="Gill N."/>
            <person name="Kane N.C."/>
            <person name="Bowers J.E."/>
            <person name="Hubner S."/>
            <person name="Bellec A."/>
            <person name="Berard A."/>
            <person name="Berges H."/>
            <person name="Blanchet N."/>
            <person name="Boniface M.C."/>
            <person name="Brunel D."/>
            <person name="Catrice O."/>
            <person name="Chaidir N."/>
            <person name="Claudel C."/>
            <person name="Donnadieu C."/>
            <person name="Faraut T."/>
            <person name="Fievet G."/>
            <person name="Helmstetter N."/>
            <person name="King M."/>
            <person name="Knapp S.J."/>
            <person name="Lai Z."/>
            <person name="Le Paslier M.C."/>
            <person name="Lippi Y."/>
            <person name="Lorenzon L."/>
            <person name="Mandel J.R."/>
            <person name="Marage G."/>
            <person name="Marchand G."/>
            <person name="Marquand E."/>
            <person name="Bret-Mestries E."/>
            <person name="Morien E."/>
            <person name="Nambeesan S."/>
            <person name="Nguyen T."/>
            <person name="Pegot-Espagnet P."/>
            <person name="Pouilly N."/>
            <person name="Raftis F."/>
            <person name="Sallet E."/>
            <person name="Schiex T."/>
            <person name="Thomas J."/>
            <person name="Vandecasteele C."/>
            <person name="Vares D."/>
            <person name="Vear F."/>
            <person name="Vautrin S."/>
            <person name="Crespi M."/>
            <person name="Mangin B."/>
            <person name="Burke J.M."/>
            <person name="Salse J."/>
            <person name="Munos S."/>
            <person name="Vincourt P."/>
            <person name="Rieseberg L.H."/>
            <person name="Langlade N.B."/>
        </authorList>
    </citation>
    <scope>NUCLEOTIDE SEQUENCE [LARGE SCALE GENOMIC DNA]</scope>
    <source>
        <strain evidence="15">cv. SF193</strain>
        <tissue evidence="13">Leaves</tissue>
    </source>
</reference>
<proteinExistence type="inferred from homology"/>
<dbReference type="InterPro" id="IPR032675">
    <property type="entry name" value="LRR_dom_sf"/>
</dbReference>
<dbReference type="Pfam" id="PF00560">
    <property type="entry name" value="LRR_1"/>
    <property type="match status" value="5"/>
</dbReference>
<evidence type="ECO:0000256" key="7">
    <source>
        <dbReference type="ARBA" id="ARBA00022729"/>
    </source>
</evidence>
<evidence type="ECO:0000256" key="10">
    <source>
        <dbReference type="ARBA" id="ARBA00023136"/>
    </source>
</evidence>
<sequence>MPDSFVRSFHNLYYLNMSRNHIQGRLTLLGVPSVEVVDLSFNDFHGKLPSLTYDMFPTILDLSSNYFVGSLDNLLCSNGVSATRVLNLGNNHLSGVIPECWDEWPSLEFISVQNNNFSCEIPRTLGSIPYLQLLNMGGNKITGRLPSSLLNLTKLEILQLSRNELTGSIPTWFGTKLSLLKILNLRANNFDGNIPHELCYLIHLQILDLAHNNLFGNIPRCFNNFSGRQDTYDTILGLVMLLDLSSNNFSGHIPNEITTLKMLKFFNLSRNQLTGRIPERIGDMKALESFDLSVNKLSGALPMSLSRLNSLSSFNVSYNNLTGKIPIGTQIQTLDESSFFGNKLCGAPLTQADGCVRVEERANITQDQKEDGGEDWGFIVSVVLGFVTGFWIILGPLIVITSWRIAYFRILIKVRNMVFYWYA</sequence>
<evidence type="ECO:0000313" key="14">
    <source>
        <dbReference type="EMBL" id="OTG27273.1"/>
    </source>
</evidence>
<keyword evidence="9 12" id="KW-1133">Transmembrane helix</keyword>
<keyword evidence="8" id="KW-0677">Repeat</keyword>
<reference evidence="13" key="3">
    <citation type="submission" date="2020-06" db="EMBL/GenBank/DDBJ databases">
        <title>Helianthus annuus Genome sequencing and assembly Release 2.</title>
        <authorList>
            <person name="Gouzy J."/>
            <person name="Langlade N."/>
            <person name="Munos S."/>
        </authorList>
    </citation>
    <scope>NUCLEOTIDE SEQUENCE</scope>
    <source>
        <tissue evidence="13">Leaves</tissue>
    </source>
</reference>
<dbReference type="FunFam" id="3.80.10.10:FF:000095">
    <property type="entry name" value="LRR receptor-like serine/threonine-protein kinase GSO1"/>
    <property type="match status" value="1"/>
</dbReference>
<accession>A0A251UW79</accession>
<comment type="similarity">
    <text evidence="3">Belongs to the RLP family.</text>
</comment>
<evidence type="ECO:0000256" key="12">
    <source>
        <dbReference type="SAM" id="Phobius"/>
    </source>
</evidence>
<name>A0A251UW79_HELAN</name>
<dbReference type="EMBL" id="MNCJ02000319">
    <property type="protein sequence ID" value="KAF5808263.1"/>
    <property type="molecule type" value="Genomic_DNA"/>
</dbReference>
<dbReference type="STRING" id="4232.A0A251UW79"/>
<dbReference type="PANTHER" id="PTHR48063:SF99">
    <property type="entry name" value="LEUCINE-RICH REPEAT-CONTAINING, PLANT-TYPE, LEUCINE-RICH REPEAT DOMAIN SUPERFAMILY"/>
    <property type="match status" value="1"/>
</dbReference>
<keyword evidence="10 12" id="KW-0472">Membrane</keyword>
<dbReference type="Gramene" id="mRNA:HanXRQr2_Chr04g0143401">
    <property type="protein sequence ID" value="mRNA:HanXRQr2_Chr04g0143401"/>
    <property type="gene ID" value="HanXRQr2_Chr04g0143401"/>
</dbReference>
<evidence type="ECO:0000313" key="15">
    <source>
        <dbReference type="Proteomes" id="UP000215914"/>
    </source>
</evidence>
<evidence type="ECO:0000256" key="8">
    <source>
        <dbReference type="ARBA" id="ARBA00022737"/>
    </source>
</evidence>
<gene>
    <name evidence="14" type="ORF">HannXRQ_Chr04g0098281</name>
    <name evidence="13" type="ORF">HanXRQr2_Chr04g0143401</name>
</gene>
<evidence type="ECO:0000256" key="4">
    <source>
        <dbReference type="ARBA" id="ARBA00022475"/>
    </source>
</evidence>
<protein>
    <submittedName>
        <fullName evidence="13">Leucine-rich repeat domain superfamily</fullName>
    </submittedName>
    <submittedName>
        <fullName evidence="14">Putative leucine-rich repeat domain, L domain-like protein</fullName>
    </submittedName>
</protein>
<keyword evidence="11" id="KW-0325">Glycoprotein</keyword>
<dbReference type="Pfam" id="PF13855">
    <property type="entry name" value="LRR_8"/>
    <property type="match status" value="1"/>
</dbReference>
<organism evidence="14 15">
    <name type="scientific">Helianthus annuus</name>
    <name type="common">Common sunflower</name>
    <dbReference type="NCBI Taxonomy" id="4232"/>
    <lineage>
        <taxon>Eukaryota</taxon>
        <taxon>Viridiplantae</taxon>
        <taxon>Streptophyta</taxon>
        <taxon>Embryophyta</taxon>
        <taxon>Tracheophyta</taxon>
        <taxon>Spermatophyta</taxon>
        <taxon>Magnoliopsida</taxon>
        <taxon>eudicotyledons</taxon>
        <taxon>Gunneridae</taxon>
        <taxon>Pentapetalae</taxon>
        <taxon>asterids</taxon>
        <taxon>campanulids</taxon>
        <taxon>Asterales</taxon>
        <taxon>Asteraceae</taxon>
        <taxon>Asteroideae</taxon>
        <taxon>Heliantheae alliance</taxon>
        <taxon>Heliantheae</taxon>
        <taxon>Helianthus</taxon>
    </lineage>
</organism>
<evidence type="ECO:0000256" key="11">
    <source>
        <dbReference type="ARBA" id="ARBA00023180"/>
    </source>
</evidence>
<dbReference type="InterPro" id="IPR001611">
    <property type="entry name" value="Leu-rich_rpt"/>
</dbReference>
<dbReference type="PANTHER" id="PTHR48063">
    <property type="entry name" value="LRR RECEPTOR-LIKE KINASE"/>
    <property type="match status" value="1"/>
</dbReference>
<dbReference type="Proteomes" id="UP000215914">
    <property type="component" value="Chromosome 4"/>
</dbReference>
<dbReference type="AlphaFoldDB" id="A0A251UW79"/>
<evidence type="ECO:0000256" key="5">
    <source>
        <dbReference type="ARBA" id="ARBA00022614"/>
    </source>
</evidence>
<dbReference type="Gene3D" id="3.80.10.10">
    <property type="entry name" value="Ribonuclease Inhibitor"/>
    <property type="match status" value="1"/>
</dbReference>
<dbReference type="FunFam" id="3.80.10.10:FF:000213">
    <property type="entry name" value="Tyrosine-sulfated glycopeptide receptor 1"/>
    <property type="match status" value="1"/>
</dbReference>
<keyword evidence="4" id="KW-1003">Cell membrane</keyword>
<dbReference type="InParanoid" id="A0A251UW79"/>
<comment type="subcellular location">
    <subcellularLocation>
        <location evidence="1">Cell membrane</location>
    </subcellularLocation>
    <subcellularLocation>
        <location evidence="2">Membrane</location>
        <topology evidence="2">Single-pass type I membrane protein</topology>
    </subcellularLocation>
</comment>
<dbReference type="InterPro" id="IPR046956">
    <property type="entry name" value="RLP23-like"/>
</dbReference>
<dbReference type="GO" id="GO:0005886">
    <property type="term" value="C:plasma membrane"/>
    <property type="evidence" value="ECO:0007669"/>
    <property type="project" value="UniProtKB-SubCell"/>
</dbReference>
<feature type="transmembrane region" description="Helical" evidence="12">
    <location>
        <begin position="376"/>
        <end position="400"/>
    </location>
</feature>
<keyword evidence="15" id="KW-1185">Reference proteome</keyword>
<evidence type="ECO:0000256" key="3">
    <source>
        <dbReference type="ARBA" id="ARBA00009592"/>
    </source>
</evidence>
<evidence type="ECO:0000313" key="13">
    <source>
        <dbReference type="EMBL" id="KAF5808263.1"/>
    </source>
</evidence>
<reference evidence="14" key="2">
    <citation type="submission" date="2017-02" db="EMBL/GenBank/DDBJ databases">
        <title>Sunflower complete genome.</title>
        <authorList>
            <person name="Langlade N."/>
            <person name="Munos S."/>
        </authorList>
    </citation>
    <scope>NUCLEOTIDE SEQUENCE [LARGE SCALE GENOMIC DNA]</scope>
    <source>
        <tissue evidence="14">Leaves</tissue>
    </source>
</reference>
<keyword evidence="5" id="KW-0433">Leucine-rich repeat</keyword>
<dbReference type="SUPFAM" id="SSF52058">
    <property type="entry name" value="L domain-like"/>
    <property type="match status" value="2"/>
</dbReference>
<keyword evidence="6 12" id="KW-0812">Transmembrane</keyword>
<evidence type="ECO:0000256" key="6">
    <source>
        <dbReference type="ARBA" id="ARBA00022692"/>
    </source>
</evidence>
<dbReference type="EMBL" id="CM007893">
    <property type="protein sequence ID" value="OTG27273.1"/>
    <property type="molecule type" value="Genomic_DNA"/>
</dbReference>
<keyword evidence="7" id="KW-0732">Signal</keyword>
<evidence type="ECO:0000256" key="2">
    <source>
        <dbReference type="ARBA" id="ARBA00004479"/>
    </source>
</evidence>